<dbReference type="AlphaFoldDB" id="A0A2Z4GG78"/>
<gene>
    <name evidence="3" type="ORF">DJ013_19205</name>
</gene>
<dbReference type="EMBL" id="CP029480">
    <property type="protein sequence ID" value="AWW00182.1"/>
    <property type="molecule type" value="Genomic_DNA"/>
</dbReference>
<feature type="transmembrane region" description="Helical" evidence="1">
    <location>
        <begin position="44"/>
        <end position="67"/>
    </location>
</feature>
<evidence type="ECO:0000313" key="4">
    <source>
        <dbReference type="Proteomes" id="UP000249873"/>
    </source>
</evidence>
<keyword evidence="4" id="KW-1185">Reference proteome</keyword>
<dbReference type="PANTHER" id="PTHR34220:SF7">
    <property type="entry name" value="SENSOR HISTIDINE KINASE YPDA"/>
    <property type="match status" value="1"/>
</dbReference>
<organism evidence="3 4">
    <name type="scientific">Arcticibacterium luteifluviistationis</name>
    <dbReference type="NCBI Taxonomy" id="1784714"/>
    <lineage>
        <taxon>Bacteria</taxon>
        <taxon>Pseudomonadati</taxon>
        <taxon>Bacteroidota</taxon>
        <taxon>Cytophagia</taxon>
        <taxon>Cytophagales</taxon>
        <taxon>Leadbetterellaceae</taxon>
        <taxon>Arcticibacterium</taxon>
    </lineage>
</organism>
<sequence length="340" mass="39627">MAINLRPKNNEGFYKILFQVFMWGIWIGYPLINTDYDNPASVIFLKMLFVVRMVEIPLFYFIVHYLIPKVFRKNGVTAYLIILTIICLTFIFAESYIKVWVNPDYKNSYTFFIFFPVIFVAALGTGYGLVTAYMEQESLRIEENQERLRSELSFLRSQISPHFIFNVLNSIVYLIRSKSELAESVTIQLSELIRYMLYETDTKQVPVSKEVDYLKNYIDLQNVRYGDDVNITVKISGNDSSLTIEPMLLIPFVENAFKHGVGMVIDPRIEIDLNYDQTDLIFEVKNLIGPETTDQKDFSSGIGLKNVRRRLELLYPEKHSLEISDSDSEFTVRLKINLKR</sequence>
<name>A0A2Z4GG78_9BACT</name>
<dbReference type="PANTHER" id="PTHR34220">
    <property type="entry name" value="SENSOR HISTIDINE KINASE YPDA"/>
    <property type="match status" value="1"/>
</dbReference>
<accession>A0A2Z4GG78</accession>
<dbReference type="InterPro" id="IPR036890">
    <property type="entry name" value="HATPase_C_sf"/>
</dbReference>
<feature type="domain" description="Signal transduction histidine kinase internal region" evidence="2">
    <location>
        <begin position="151"/>
        <end position="228"/>
    </location>
</feature>
<dbReference type="GO" id="GO:0000155">
    <property type="term" value="F:phosphorelay sensor kinase activity"/>
    <property type="evidence" value="ECO:0007669"/>
    <property type="project" value="InterPro"/>
</dbReference>
<keyword evidence="1" id="KW-1133">Transmembrane helix</keyword>
<dbReference type="Pfam" id="PF06580">
    <property type="entry name" value="His_kinase"/>
    <property type="match status" value="1"/>
</dbReference>
<feature type="transmembrane region" description="Helical" evidence="1">
    <location>
        <begin position="109"/>
        <end position="130"/>
    </location>
</feature>
<keyword evidence="1" id="KW-0472">Membrane</keyword>
<proteinExistence type="predicted"/>
<evidence type="ECO:0000256" key="1">
    <source>
        <dbReference type="SAM" id="Phobius"/>
    </source>
</evidence>
<evidence type="ECO:0000313" key="3">
    <source>
        <dbReference type="EMBL" id="AWW00182.1"/>
    </source>
</evidence>
<dbReference type="Proteomes" id="UP000249873">
    <property type="component" value="Chromosome"/>
</dbReference>
<keyword evidence="3" id="KW-0808">Transferase</keyword>
<reference evidence="3 4" key="1">
    <citation type="submission" date="2018-05" db="EMBL/GenBank/DDBJ databases">
        <title>Complete genome sequence of Arcticibacterium luteifluviistationis SM1504T, a cytophagaceae bacterium isolated from Arctic surface seawater.</title>
        <authorList>
            <person name="Li Y."/>
            <person name="Qin Q.-L."/>
        </authorList>
    </citation>
    <scope>NUCLEOTIDE SEQUENCE [LARGE SCALE GENOMIC DNA]</scope>
    <source>
        <strain evidence="3 4">SM1504</strain>
    </source>
</reference>
<dbReference type="GO" id="GO:0016020">
    <property type="term" value="C:membrane"/>
    <property type="evidence" value="ECO:0007669"/>
    <property type="project" value="InterPro"/>
</dbReference>
<keyword evidence="1" id="KW-0812">Transmembrane</keyword>
<dbReference type="InterPro" id="IPR010559">
    <property type="entry name" value="Sig_transdc_His_kin_internal"/>
</dbReference>
<evidence type="ECO:0000259" key="2">
    <source>
        <dbReference type="Pfam" id="PF06580"/>
    </source>
</evidence>
<dbReference type="OrthoDB" id="9792992at2"/>
<dbReference type="RefSeq" id="WP_111373549.1">
    <property type="nucleotide sequence ID" value="NZ_CP029480.1"/>
</dbReference>
<protein>
    <submittedName>
        <fullName evidence="3">Histidine kinase</fullName>
    </submittedName>
</protein>
<dbReference type="Gene3D" id="3.30.565.10">
    <property type="entry name" value="Histidine kinase-like ATPase, C-terminal domain"/>
    <property type="match status" value="1"/>
</dbReference>
<dbReference type="InterPro" id="IPR050640">
    <property type="entry name" value="Bact_2-comp_sensor_kinase"/>
</dbReference>
<dbReference type="KEGG" id="als:DJ013_19205"/>
<dbReference type="SUPFAM" id="SSF55874">
    <property type="entry name" value="ATPase domain of HSP90 chaperone/DNA topoisomerase II/histidine kinase"/>
    <property type="match status" value="1"/>
</dbReference>
<keyword evidence="3" id="KW-0418">Kinase</keyword>
<feature type="transmembrane region" description="Helical" evidence="1">
    <location>
        <begin position="12"/>
        <end position="32"/>
    </location>
</feature>
<feature type="transmembrane region" description="Helical" evidence="1">
    <location>
        <begin position="79"/>
        <end position="97"/>
    </location>
</feature>